<dbReference type="EMBL" id="VDCQ01000014">
    <property type="protein sequence ID" value="TNJ65963.1"/>
    <property type="molecule type" value="Genomic_DNA"/>
</dbReference>
<dbReference type="InterPro" id="IPR023296">
    <property type="entry name" value="Glyco_hydro_beta-prop_sf"/>
</dbReference>
<evidence type="ECO:0000256" key="2">
    <source>
        <dbReference type="ARBA" id="ARBA00022651"/>
    </source>
</evidence>
<keyword evidence="4" id="KW-0119">Carbohydrate metabolism</keyword>
<keyword evidence="3 8" id="KW-0378">Hydrolase</keyword>
<evidence type="ECO:0000256" key="4">
    <source>
        <dbReference type="ARBA" id="ARBA00023277"/>
    </source>
</evidence>
<organism evidence="9 10">
    <name type="scientific">Paenibacillus hemerocallicola</name>
    <dbReference type="NCBI Taxonomy" id="1172614"/>
    <lineage>
        <taxon>Bacteria</taxon>
        <taxon>Bacillati</taxon>
        <taxon>Bacillota</taxon>
        <taxon>Bacilli</taxon>
        <taxon>Bacillales</taxon>
        <taxon>Paenibacillaceae</taxon>
        <taxon>Paenibacillus</taxon>
    </lineage>
</organism>
<dbReference type="GO" id="GO:0045493">
    <property type="term" value="P:xylan catabolic process"/>
    <property type="evidence" value="ECO:0007669"/>
    <property type="project" value="UniProtKB-KW"/>
</dbReference>
<reference evidence="9 10" key="1">
    <citation type="submission" date="2019-05" db="EMBL/GenBank/DDBJ databases">
        <title>We sequenced the genome of Paenibacillus hemerocallicola KCTC 33185 for further insight into its adaptation and study the phylogeny of Paenibacillus.</title>
        <authorList>
            <person name="Narsing Rao M.P."/>
        </authorList>
    </citation>
    <scope>NUCLEOTIDE SEQUENCE [LARGE SCALE GENOMIC DNA]</scope>
    <source>
        <strain evidence="9 10">KCTC 33185</strain>
    </source>
</reference>
<dbReference type="OrthoDB" id="9801455at2"/>
<protein>
    <submittedName>
        <fullName evidence="9">Glycosidase</fullName>
    </submittedName>
</protein>
<evidence type="ECO:0000256" key="1">
    <source>
        <dbReference type="ARBA" id="ARBA00009865"/>
    </source>
</evidence>
<evidence type="ECO:0000313" key="9">
    <source>
        <dbReference type="EMBL" id="TNJ65963.1"/>
    </source>
</evidence>
<accession>A0A5C4TA94</accession>
<evidence type="ECO:0000256" key="8">
    <source>
        <dbReference type="RuleBase" id="RU361187"/>
    </source>
</evidence>
<dbReference type="SUPFAM" id="SSF75005">
    <property type="entry name" value="Arabinanase/levansucrase/invertase"/>
    <property type="match status" value="1"/>
</dbReference>
<keyword evidence="5 8" id="KW-0326">Glycosidase</keyword>
<keyword evidence="2" id="KW-0624">Polysaccharide degradation</keyword>
<name>A0A5C4TA94_9BACL</name>
<dbReference type="InterPro" id="IPR052176">
    <property type="entry name" value="Glycosyl_Hydrlase_43_Enz"/>
</dbReference>
<dbReference type="PANTHER" id="PTHR43772:SF2">
    <property type="entry name" value="PUTATIVE (AFU_ORTHOLOGUE AFUA_2G04480)-RELATED"/>
    <property type="match status" value="1"/>
</dbReference>
<sequence length="323" mass="36948">MDQTVTEVYRNPLAIQRIGDPFVLKASDGKYYCYPTSAGDQGYKAWTSEDLVNWRELGFVYEKNEKSWGYKQFWAPEVVEYNGRFYMYYTARWTEKDSLRIGVAVADKPFGPFIDVYDRPMFDFGYAAIDANILIDEDGGKYLYYSRDCSENYIGERRESHIYGVRLAEDMIGVNGEPELLLKPEQEWEMKSGPKVYWNEGAFALKRNGIYYLMYSANFYASKHYSVGYAISEHPLGPFHKYEHNPVLASNTDDISGPGHHCVIDSPDGSELFVVYHTHTDAALGGGNRQVCIDRMGFREDGSIYVNGPTLTDQPIPSNRIVE</sequence>
<evidence type="ECO:0000256" key="7">
    <source>
        <dbReference type="PIRSR" id="PIRSR606710-2"/>
    </source>
</evidence>
<dbReference type="Proteomes" id="UP000307943">
    <property type="component" value="Unassembled WGS sequence"/>
</dbReference>
<dbReference type="Pfam" id="PF04616">
    <property type="entry name" value="Glyco_hydro_43"/>
    <property type="match status" value="1"/>
</dbReference>
<comment type="similarity">
    <text evidence="1 8">Belongs to the glycosyl hydrolase 43 family.</text>
</comment>
<proteinExistence type="inferred from homology"/>
<keyword evidence="2" id="KW-0858">Xylan degradation</keyword>
<evidence type="ECO:0000313" key="10">
    <source>
        <dbReference type="Proteomes" id="UP000307943"/>
    </source>
</evidence>
<dbReference type="InterPro" id="IPR006710">
    <property type="entry name" value="Glyco_hydro_43"/>
</dbReference>
<dbReference type="CDD" id="cd08991">
    <property type="entry name" value="GH43_HoAraf43-like"/>
    <property type="match status" value="1"/>
</dbReference>
<feature type="active site" description="Proton donor" evidence="6">
    <location>
        <position position="200"/>
    </location>
</feature>
<gene>
    <name evidence="9" type="ORF">FE784_12355</name>
</gene>
<evidence type="ECO:0000256" key="6">
    <source>
        <dbReference type="PIRSR" id="PIRSR606710-1"/>
    </source>
</evidence>
<dbReference type="Gene3D" id="2.115.10.20">
    <property type="entry name" value="Glycosyl hydrolase domain, family 43"/>
    <property type="match status" value="1"/>
</dbReference>
<evidence type="ECO:0000256" key="5">
    <source>
        <dbReference type="ARBA" id="ARBA00023295"/>
    </source>
</evidence>
<feature type="active site" description="Proton acceptor" evidence="6">
    <location>
        <position position="20"/>
    </location>
</feature>
<dbReference type="PANTHER" id="PTHR43772">
    <property type="entry name" value="ENDO-1,4-BETA-XYLANASE"/>
    <property type="match status" value="1"/>
</dbReference>
<dbReference type="GO" id="GO:0004553">
    <property type="term" value="F:hydrolase activity, hydrolyzing O-glycosyl compounds"/>
    <property type="evidence" value="ECO:0007669"/>
    <property type="project" value="InterPro"/>
</dbReference>
<dbReference type="AlphaFoldDB" id="A0A5C4TA94"/>
<comment type="caution">
    <text evidence="9">The sequence shown here is derived from an EMBL/GenBank/DDBJ whole genome shotgun (WGS) entry which is preliminary data.</text>
</comment>
<feature type="site" description="Important for catalytic activity, responsible for pKa modulation of the active site Glu and correct orientation of both the proton donor and substrate" evidence="7">
    <location>
        <position position="130"/>
    </location>
</feature>
<dbReference type="RefSeq" id="WP_139602504.1">
    <property type="nucleotide sequence ID" value="NZ_VDCQ01000014.1"/>
</dbReference>
<keyword evidence="10" id="KW-1185">Reference proteome</keyword>
<evidence type="ECO:0000256" key="3">
    <source>
        <dbReference type="ARBA" id="ARBA00022801"/>
    </source>
</evidence>